<dbReference type="EMBL" id="CP014585">
    <property type="protein sequence ID" value="ANZ76174.1"/>
    <property type="molecule type" value="Genomic_DNA"/>
</dbReference>
<accession>A0A1B2JDM9</accession>
<name>A0A1B2JDM9_PICPA</name>
<comment type="similarity">
    <text evidence="5">Belongs to the PRA1 family.</text>
</comment>
<evidence type="ECO:0000256" key="3">
    <source>
        <dbReference type="ARBA" id="ARBA00022989"/>
    </source>
</evidence>
<comment type="subcellular location">
    <subcellularLocation>
        <location evidence="1 5">Membrane</location>
        <topology evidence="1 5">Multi-pass membrane protein</topology>
    </subcellularLocation>
</comment>
<proteinExistence type="inferred from homology"/>
<evidence type="ECO:0000256" key="4">
    <source>
        <dbReference type="ARBA" id="ARBA00023136"/>
    </source>
</evidence>
<evidence type="ECO:0000256" key="2">
    <source>
        <dbReference type="ARBA" id="ARBA00022692"/>
    </source>
</evidence>
<feature type="transmembrane region" description="Helical" evidence="5">
    <location>
        <begin position="169"/>
        <end position="188"/>
    </location>
</feature>
<keyword evidence="4 5" id="KW-0472">Membrane</keyword>
<reference evidence="6 7" key="1">
    <citation type="submission" date="2016-02" db="EMBL/GenBank/DDBJ databases">
        <title>Comparative genomic and transcriptomic foundation for Pichia pastoris.</title>
        <authorList>
            <person name="Love K.R."/>
            <person name="Shah K.A."/>
            <person name="Whittaker C.A."/>
            <person name="Wu J."/>
            <person name="Bartlett M.C."/>
            <person name="Ma D."/>
            <person name="Leeson R.L."/>
            <person name="Priest M."/>
            <person name="Young S.K."/>
            <person name="Love J.C."/>
        </authorList>
    </citation>
    <scope>NUCLEOTIDE SEQUENCE [LARGE SCALE GENOMIC DNA]</scope>
    <source>
        <strain evidence="6 7">ATCC 28485</strain>
    </source>
</reference>
<dbReference type="Proteomes" id="UP000094565">
    <property type="component" value="Chromosome 2"/>
</dbReference>
<keyword evidence="3 5" id="KW-1133">Transmembrane helix</keyword>
<feature type="transmembrane region" description="Helical" evidence="5">
    <location>
        <begin position="209"/>
        <end position="230"/>
    </location>
</feature>
<gene>
    <name evidence="6" type="primary">YIP3</name>
    <name evidence="6" type="ORF">ATY40_BA7502691</name>
</gene>
<organism evidence="6 7">
    <name type="scientific">Komagataella pastoris</name>
    <name type="common">Yeast</name>
    <name type="synonym">Pichia pastoris</name>
    <dbReference type="NCBI Taxonomy" id="4922"/>
    <lineage>
        <taxon>Eukaryota</taxon>
        <taxon>Fungi</taxon>
        <taxon>Dikarya</taxon>
        <taxon>Ascomycota</taxon>
        <taxon>Saccharomycotina</taxon>
        <taxon>Pichiomycetes</taxon>
        <taxon>Pichiales</taxon>
        <taxon>Pichiaceae</taxon>
        <taxon>Komagataella</taxon>
    </lineage>
</organism>
<evidence type="ECO:0000313" key="7">
    <source>
        <dbReference type="Proteomes" id="UP000094565"/>
    </source>
</evidence>
<keyword evidence="7" id="KW-1185">Reference proteome</keyword>
<feature type="transmembrane region" description="Helical" evidence="5">
    <location>
        <begin position="142"/>
        <end position="163"/>
    </location>
</feature>
<dbReference type="GO" id="GO:0005794">
    <property type="term" value="C:Golgi apparatus"/>
    <property type="evidence" value="ECO:0007669"/>
    <property type="project" value="TreeGrafter"/>
</dbReference>
<dbReference type="InterPro" id="IPR004895">
    <property type="entry name" value="Prenylated_rab_accept_PRA1"/>
</dbReference>
<dbReference type="PANTHER" id="PTHR19317:SF0">
    <property type="entry name" value="PRENYLATED RAB ACCEPTOR PROTEIN 1"/>
    <property type="match status" value="1"/>
</dbReference>
<evidence type="ECO:0000313" key="6">
    <source>
        <dbReference type="EMBL" id="ANZ76174.1"/>
    </source>
</evidence>
<dbReference type="Pfam" id="PF03208">
    <property type="entry name" value="PRA1"/>
    <property type="match status" value="1"/>
</dbReference>
<dbReference type="OrthoDB" id="63113at2759"/>
<evidence type="ECO:0000256" key="1">
    <source>
        <dbReference type="ARBA" id="ARBA00004141"/>
    </source>
</evidence>
<sequence>MIAKTTHLPISLTGGGASASRPSYCHAYMISHYLLCEPNFNSKHIFIITAQGQGLHIIITHHVSVPVCKLSSKLFFPRFSFPPDISLTVQFSQLSENLSVDRVRQEAQNISNKFANMKPPQEFFDFRRVSKPANFGEVQQRVAYNLGYFQANYIAIVALLSTYSLLTNLLLLFVLVFTIAGVYGIAALQGQDLELGFTRLNTSQLYTGLFIVAVPLGFLASPISTLLWLIGASSVAVLSHASLMEKPIETVFEEAV</sequence>
<dbReference type="PANTHER" id="PTHR19317">
    <property type="entry name" value="PRENYLATED RAB ACCEPTOR 1-RELATED"/>
    <property type="match status" value="1"/>
</dbReference>
<protein>
    <recommendedName>
        <fullName evidence="5">PRA1 family protein</fullName>
    </recommendedName>
</protein>
<keyword evidence="2 5" id="KW-0812">Transmembrane</keyword>
<evidence type="ECO:0000256" key="5">
    <source>
        <dbReference type="RuleBase" id="RU363107"/>
    </source>
</evidence>
<dbReference type="GO" id="GO:0016020">
    <property type="term" value="C:membrane"/>
    <property type="evidence" value="ECO:0007669"/>
    <property type="project" value="UniProtKB-SubCell"/>
</dbReference>
<dbReference type="AlphaFoldDB" id="A0A1B2JDM9"/>